<comment type="caution">
    <text evidence="2">The sequence shown here is derived from an EMBL/GenBank/DDBJ whole genome shotgun (WGS) entry which is preliminary data.</text>
</comment>
<reference evidence="2" key="2">
    <citation type="submission" date="2020-11" db="EMBL/GenBank/DDBJ databases">
        <authorList>
            <person name="McCartney M.A."/>
            <person name="Auch B."/>
            <person name="Kono T."/>
            <person name="Mallez S."/>
            <person name="Becker A."/>
            <person name="Gohl D.M."/>
            <person name="Silverstein K.A.T."/>
            <person name="Koren S."/>
            <person name="Bechman K.B."/>
            <person name="Herman A."/>
            <person name="Abrahante J.E."/>
            <person name="Garbe J."/>
        </authorList>
    </citation>
    <scope>NUCLEOTIDE SEQUENCE</scope>
    <source>
        <strain evidence="2">Duluth1</strain>
        <tissue evidence="2">Whole animal</tissue>
    </source>
</reference>
<proteinExistence type="predicted"/>
<name>A0A9D4H3M7_DREPO</name>
<dbReference type="Proteomes" id="UP000828390">
    <property type="component" value="Unassembled WGS sequence"/>
</dbReference>
<dbReference type="EMBL" id="JAIWYP010000005">
    <property type="protein sequence ID" value="KAH3826406.1"/>
    <property type="molecule type" value="Genomic_DNA"/>
</dbReference>
<organism evidence="2 3">
    <name type="scientific">Dreissena polymorpha</name>
    <name type="common">Zebra mussel</name>
    <name type="synonym">Mytilus polymorpha</name>
    <dbReference type="NCBI Taxonomy" id="45954"/>
    <lineage>
        <taxon>Eukaryota</taxon>
        <taxon>Metazoa</taxon>
        <taxon>Spiralia</taxon>
        <taxon>Lophotrochozoa</taxon>
        <taxon>Mollusca</taxon>
        <taxon>Bivalvia</taxon>
        <taxon>Autobranchia</taxon>
        <taxon>Heteroconchia</taxon>
        <taxon>Euheterodonta</taxon>
        <taxon>Imparidentia</taxon>
        <taxon>Neoheterodontei</taxon>
        <taxon>Myida</taxon>
        <taxon>Dreissenoidea</taxon>
        <taxon>Dreissenidae</taxon>
        <taxon>Dreissena</taxon>
    </lineage>
</organism>
<keyword evidence="3" id="KW-1185">Reference proteome</keyword>
<dbReference type="AlphaFoldDB" id="A0A9D4H3M7"/>
<evidence type="ECO:0000256" key="1">
    <source>
        <dbReference type="SAM" id="Phobius"/>
    </source>
</evidence>
<evidence type="ECO:0000313" key="2">
    <source>
        <dbReference type="EMBL" id="KAH3826406.1"/>
    </source>
</evidence>
<keyword evidence="1" id="KW-0812">Transmembrane</keyword>
<accession>A0A9D4H3M7</accession>
<keyword evidence="1" id="KW-0472">Membrane</keyword>
<feature type="transmembrane region" description="Helical" evidence="1">
    <location>
        <begin position="128"/>
        <end position="148"/>
    </location>
</feature>
<gene>
    <name evidence="2" type="ORF">DPMN_128311</name>
</gene>
<feature type="transmembrane region" description="Helical" evidence="1">
    <location>
        <begin position="97"/>
        <end position="116"/>
    </location>
</feature>
<keyword evidence="1" id="KW-1133">Transmembrane helix</keyword>
<protein>
    <submittedName>
        <fullName evidence="2">Uncharacterized protein</fullName>
    </submittedName>
</protein>
<reference evidence="2" key="1">
    <citation type="journal article" date="2019" name="bioRxiv">
        <title>The Genome of the Zebra Mussel, Dreissena polymorpha: A Resource for Invasive Species Research.</title>
        <authorList>
            <person name="McCartney M.A."/>
            <person name="Auch B."/>
            <person name="Kono T."/>
            <person name="Mallez S."/>
            <person name="Zhang Y."/>
            <person name="Obille A."/>
            <person name="Becker A."/>
            <person name="Abrahante J.E."/>
            <person name="Garbe J."/>
            <person name="Badalamenti J.P."/>
            <person name="Herman A."/>
            <person name="Mangelson H."/>
            <person name="Liachko I."/>
            <person name="Sullivan S."/>
            <person name="Sone E.D."/>
            <person name="Koren S."/>
            <person name="Silverstein K.A.T."/>
            <person name="Beckman K.B."/>
            <person name="Gohl D.M."/>
        </authorList>
    </citation>
    <scope>NUCLEOTIDE SEQUENCE</scope>
    <source>
        <strain evidence="2">Duluth1</strain>
        <tissue evidence="2">Whole animal</tissue>
    </source>
</reference>
<sequence>MPFIEQLKNDFNNSGLGQRIKFGILLVLNFGNLLSDWLVYCSYALVEEGLVVGPYENNTIIKEMFLIFTAISSFTVFPEVCLDWAEIIMDKKKDNIFAGLRAAIIIVTDMPLMMMNTVMRICTEKDNTYYQMAKAIVIVIGALIRFLLTGIKIRVKQKKGIKHRKMIGLHCRVCVEQVQFTFAIVLFILSQTKQNNHGGTEFQVPHALYAKNDDSKYFTNVSIFFSHPYLDYKSNYAAHDINLIRLLSIYKLKNSMTEQTVNIHYDSNHTNFLVKISGESDQCFKKMKIQ</sequence>
<evidence type="ECO:0000313" key="3">
    <source>
        <dbReference type="Proteomes" id="UP000828390"/>
    </source>
</evidence>